<dbReference type="InterPro" id="IPR014710">
    <property type="entry name" value="RmlC-like_jellyroll"/>
</dbReference>
<dbReference type="InterPro" id="IPR018490">
    <property type="entry name" value="cNMP-bd_dom_sf"/>
</dbReference>
<evidence type="ECO:0000256" key="1">
    <source>
        <dbReference type="ARBA" id="ARBA00023015"/>
    </source>
</evidence>
<organism evidence="6 7">
    <name type="scientific">Lacticaseibacillus yichunensis</name>
    <dbReference type="NCBI Taxonomy" id="2486015"/>
    <lineage>
        <taxon>Bacteria</taxon>
        <taxon>Bacillati</taxon>
        <taxon>Bacillota</taxon>
        <taxon>Bacilli</taxon>
        <taxon>Lactobacillales</taxon>
        <taxon>Lactobacillaceae</taxon>
        <taxon>Lacticaseibacillus</taxon>
    </lineage>
</organism>
<dbReference type="InterPro" id="IPR036388">
    <property type="entry name" value="WH-like_DNA-bd_sf"/>
</dbReference>
<dbReference type="Pfam" id="PF00027">
    <property type="entry name" value="cNMP_binding"/>
    <property type="match status" value="1"/>
</dbReference>
<reference evidence="7" key="1">
    <citation type="journal article" date="2019" name="Int. J. Syst. Evol. Microbiol.">
        <title>The Global Catalogue of Microorganisms (GCM) 10K type strain sequencing project: providing services to taxonomists for standard genome sequencing and annotation.</title>
        <authorList>
            <consortium name="The Broad Institute Genomics Platform"/>
            <consortium name="The Broad Institute Genome Sequencing Center for Infectious Disease"/>
            <person name="Wu L."/>
            <person name="Ma J."/>
        </authorList>
    </citation>
    <scope>NUCLEOTIDE SEQUENCE [LARGE SCALE GENOMIC DNA]</scope>
    <source>
        <strain evidence="7">CCM 8947</strain>
    </source>
</reference>
<evidence type="ECO:0000313" key="6">
    <source>
        <dbReference type="EMBL" id="MFD1432348.1"/>
    </source>
</evidence>
<dbReference type="PANTHER" id="PTHR24567">
    <property type="entry name" value="CRP FAMILY TRANSCRIPTIONAL REGULATORY PROTEIN"/>
    <property type="match status" value="1"/>
</dbReference>
<dbReference type="SUPFAM" id="SSF51206">
    <property type="entry name" value="cAMP-binding domain-like"/>
    <property type="match status" value="1"/>
</dbReference>
<protein>
    <submittedName>
        <fullName evidence="6">Crp/Fnr family transcriptional regulator</fullName>
    </submittedName>
</protein>
<evidence type="ECO:0000256" key="3">
    <source>
        <dbReference type="ARBA" id="ARBA00023163"/>
    </source>
</evidence>
<dbReference type="Pfam" id="PF13545">
    <property type="entry name" value="HTH_Crp_2"/>
    <property type="match status" value="1"/>
</dbReference>
<dbReference type="Gene3D" id="2.60.120.10">
    <property type="entry name" value="Jelly Rolls"/>
    <property type="match status" value="1"/>
</dbReference>
<evidence type="ECO:0000256" key="2">
    <source>
        <dbReference type="ARBA" id="ARBA00023125"/>
    </source>
</evidence>
<dbReference type="InterPro" id="IPR036390">
    <property type="entry name" value="WH_DNA-bd_sf"/>
</dbReference>
<evidence type="ECO:0000313" key="7">
    <source>
        <dbReference type="Proteomes" id="UP001597192"/>
    </source>
</evidence>
<gene>
    <name evidence="6" type="ORF">ACFQ47_06580</name>
</gene>
<dbReference type="InterPro" id="IPR050397">
    <property type="entry name" value="Env_Response_Regulators"/>
</dbReference>
<feature type="domain" description="HTH crp-type" evidence="5">
    <location>
        <begin position="157"/>
        <end position="222"/>
    </location>
</feature>
<comment type="caution">
    <text evidence="6">The sequence shown here is derived from an EMBL/GenBank/DDBJ whole genome shotgun (WGS) entry which is preliminary data.</text>
</comment>
<keyword evidence="3" id="KW-0804">Transcription</keyword>
<keyword evidence="7" id="KW-1185">Reference proteome</keyword>
<dbReference type="EMBL" id="JBHTOG010000031">
    <property type="protein sequence ID" value="MFD1432348.1"/>
    <property type="molecule type" value="Genomic_DNA"/>
</dbReference>
<dbReference type="SMART" id="SM00419">
    <property type="entry name" value="HTH_CRP"/>
    <property type="match status" value="1"/>
</dbReference>
<feature type="domain" description="Cyclic nucleotide-binding" evidence="4">
    <location>
        <begin position="23"/>
        <end position="143"/>
    </location>
</feature>
<dbReference type="InterPro" id="IPR000595">
    <property type="entry name" value="cNMP-bd_dom"/>
</dbReference>
<name>A0ABW4CQZ8_9LACO</name>
<dbReference type="CDD" id="cd00038">
    <property type="entry name" value="CAP_ED"/>
    <property type="match status" value="1"/>
</dbReference>
<dbReference type="PANTHER" id="PTHR24567:SF74">
    <property type="entry name" value="HTH-TYPE TRANSCRIPTIONAL REGULATOR ARCR"/>
    <property type="match status" value="1"/>
</dbReference>
<dbReference type="SMART" id="SM00100">
    <property type="entry name" value="cNMP"/>
    <property type="match status" value="1"/>
</dbReference>
<dbReference type="RefSeq" id="WP_125696733.1">
    <property type="nucleotide sequence ID" value="NZ_JBHTOG010000031.1"/>
</dbReference>
<dbReference type="Proteomes" id="UP001597192">
    <property type="component" value="Unassembled WGS sequence"/>
</dbReference>
<accession>A0ABW4CQZ8</accession>
<evidence type="ECO:0000259" key="5">
    <source>
        <dbReference type="PROSITE" id="PS51063"/>
    </source>
</evidence>
<dbReference type="PROSITE" id="PS50042">
    <property type="entry name" value="CNMP_BINDING_3"/>
    <property type="match status" value="1"/>
</dbReference>
<keyword evidence="2" id="KW-0238">DNA-binding</keyword>
<evidence type="ECO:0000259" key="4">
    <source>
        <dbReference type="PROSITE" id="PS50042"/>
    </source>
</evidence>
<dbReference type="PROSITE" id="PS51063">
    <property type="entry name" value="HTH_CRP_2"/>
    <property type="match status" value="1"/>
</dbReference>
<keyword evidence="1" id="KW-0805">Transcription regulation</keyword>
<proteinExistence type="predicted"/>
<dbReference type="Gene3D" id="1.10.10.10">
    <property type="entry name" value="Winged helix-like DNA-binding domain superfamily/Winged helix DNA-binding domain"/>
    <property type="match status" value="1"/>
</dbReference>
<sequence length="231" mass="25256">MRSITEQTKETAGGDLCVQVVPIFNHLPLSALTQIQALVHHVHFAAGDTLYLAGSQADALYIMHQGQVKIDQVTSGGRDQLIRLLEPGDFDGDQALLSRSVHQAEAVAMSPVVACVLRKPDFQQLIREHPDVGLAVMDELAQRLQQAEARATMTATQTVEARLADFLLSQGQAEFKLPMKKKELAAFLSTTPESISRKLRDFENAGWLSQTGSKQLTILDRAALTRVAATD</sequence>
<dbReference type="SUPFAM" id="SSF46785">
    <property type="entry name" value="Winged helix' DNA-binding domain"/>
    <property type="match status" value="1"/>
</dbReference>
<dbReference type="InterPro" id="IPR012318">
    <property type="entry name" value="HTH_CRP"/>
</dbReference>